<protein>
    <submittedName>
        <fullName evidence="1">Uncharacterized protein</fullName>
    </submittedName>
</protein>
<accession>A0ABN8ZEL6</accession>
<dbReference type="Proteomes" id="UP001176941">
    <property type="component" value="Chromosome 30"/>
</dbReference>
<dbReference type="EMBL" id="OX459966">
    <property type="protein sequence ID" value="CAI9171446.1"/>
    <property type="molecule type" value="Genomic_DNA"/>
</dbReference>
<reference evidence="1" key="1">
    <citation type="submission" date="2023-04" db="EMBL/GenBank/DDBJ databases">
        <authorList>
            <consortium name="ELIXIR-Norway"/>
        </authorList>
    </citation>
    <scope>NUCLEOTIDE SEQUENCE [LARGE SCALE GENOMIC DNA]</scope>
</reference>
<sequence length="104" mass="12060">MKSSLCLLQLEKACLQQQRPSAAKKKLLQELNHNTSFTRGLFVFGLWQQTNYTIVLERFYQNCLETFSRSCAETPPKKWKFLRSSSRSLSAVCKLIIGMWDLVP</sequence>
<proteinExistence type="predicted"/>
<organism evidence="1 2">
    <name type="scientific">Rangifer tarandus platyrhynchus</name>
    <name type="common">Svalbard reindeer</name>
    <dbReference type="NCBI Taxonomy" id="3082113"/>
    <lineage>
        <taxon>Eukaryota</taxon>
        <taxon>Metazoa</taxon>
        <taxon>Chordata</taxon>
        <taxon>Craniata</taxon>
        <taxon>Vertebrata</taxon>
        <taxon>Euteleostomi</taxon>
        <taxon>Mammalia</taxon>
        <taxon>Eutheria</taxon>
        <taxon>Laurasiatheria</taxon>
        <taxon>Artiodactyla</taxon>
        <taxon>Ruminantia</taxon>
        <taxon>Pecora</taxon>
        <taxon>Cervidae</taxon>
        <taxon>Odocoileinae</taxon>
        <taxon>Rangifer</taxon>
    </lineage>
</organism>
<evidence type="ECO:0000313" key="1">
    <source>
        <dbReference type="EMBL" id="CAI9171446.1"/>
    </source>
</evidence>
<keyword evidence="2" id="KW-1185">Reference proteome</keyword>
<gene>
    <name evidence="1" type="ORF">MRATA1EN1_LOCUS20408</name>
</gene>
<name>A0ABN8ZEL6_RANTA</name>
<evidence type="ECO:0000313" key="2">
    <source>
        <dbReference type="Proteomes" id="UP001176941"/>
    </source>
</evidence>